<organism evidence="2 3">
    <name type="scientific">Rhodococcus phage Trina</name>
    <dbReference type="NCBI Taxonomy" id="2027905"/>
    <lineage>
        <taxon>Viruses</taxon>
        <taxon>Duplodnaviria</taxon>
        <taxon>Heunggongvirae</taxon>
        <taxon>Uroviricota</taxon>
        <taxon>Caudoviricetes</taxon>
        <taxon>Trinavirus</taxon>
        <taxon>Trinavirus trina</taxon>
    </lineage>
</organism>
<dbReference type="SMART" id="SM00481">
    <property type="entry name" value="POLIIIAc"/>
    <property type="match status" value="1"/>
</dbReference>
<dbReference type="Gene3D" id="3.20.20.140">
    <property type="entry name" value="Metal-dependent hydrolases"/>
    <property type="match status" value="1"/>
</dbReference>
<gene>
    <name evidence="2" type="ORF">SEA_TRINA_101</name>
</gene>
<proteinExistence type="predicted"/>
<evidence type="ECO:0000259" key="1">
    <source>
        <dbReference type="SMART" id="SM00481"/>
    </source>
</evidence>
<evidence type="ECO:0000313" key="3">
    <source>
        <dbReference type="Proteomes" id="UP000231419"/>
    </source>
</evidence>
<keyword evidence="3" id="KW-1185">Reference proteome</keyword>
<protein>
    <submittedName>
        <fullName evidence="2">DNA polymerase III alpha subunit</fullName>
    </submittedName>
</protein>
<dbReference type="InterPro" id="IPR016195">
    <property type="entry name" value="Pol/histidinol_Pase-like"/>
</dbReference>
<dbReference type="Proteomes" id="UP000231419">
    <property type="component" value="Segment"/>
</dbReference>
<dbReference type="PANTHER" id="PTHR32294">
    <property type="entry name" value="DNA POLYMERASE III SUBUNIT ALPHA"/>
    <property type="match status" value="1"/>
</dbReference>
<evidence type="ECO:0000313" key="2">
    <source>
        <dbReference type="EMBL" id="ASZ74915.1"/>
    </source>
</evidence>
<dbReference type="SUPFAM" id="SSF89550">
    <property type="entry name" value="PHP domain-like"/>
    <property type="match status" value="1"/>
</dbReference>
<dbReference type="InterPro" id="IPR004013">
    <property type="entry name" value="PHP_dom"/>
</dbReference>
<dbReference type="GO" id="GO:0006260">
    <property type="term" value="P:DNA replication"/>
    <property type="evidence" value="ECO:0007669"/>
    <property type="project" value="InterPro"/>
</dbReference>
<feature type="domain" description="Polymerase/histidinol phosphatase N-terminal" evidence="1">
    <location>
        <begin position="4"/>
        <end position="71"/>
    </location>
</feature>
<dbReference type="InterPro" id="IPR003141">
    <property type="entry name" value="Pol/His_phosphatase_N"/>
</dbReference>
<dbReference type="InterPro" id="IPR004805">
    <property type="entry name" value="DnaE2/DnaE/PolC"/>
</dbReference>
<dbReference type="OrthoDB" id="15217at10239"/>
<accession>A0A2D0ZM71</accession>
<sequence>MEYTELHLHTQYSILDGLSTPREYCERAKELGIENLAITDHSTMTGHIDMLKACIEFNIKAILGVEAHYSASTDGRFDRRSKAKRQEGEDMYNHLILLAKNENGLKNLHKIEESAWTEGFYGKPRCDWELLDQFGDDLIITSACVSGLIARNLINDREDEALMWLNKFKDRFGEDFYVEIQEHNEQISKNLNHRLLDIADNNNVKTIITSDCHFHSPEVRWIEEALLILNTNPKKNPDADLSKARKMDLMDRFNYLYPERQMTFEHIDVYLQSAETLHQKMQKQGIDRTDIFSNTMEIASKIG</sequence>
<name>A0A2D0ZM71_9CAUD</name>
<dbReference type="Pfam" id="PF02811">
    <property type="entry name" value="PHP"/>
    <property type="match status" value="1"/>
</dbReference>
<reference evidence="3" key="1">
    <citation type="submission" date="2017-08" db="EMBL/GenBank/DDBJ databases">
        <authorList>
            <person name="de Groot N.N."/>
        </authorList>
    </citation>
    <scope>NUCLEOTIDE SEQUENCE [LARGE SCALE GENOMIC DNA]</scope>
</reference>
<dbReference type="GO" id="GO:0008408">
    <property type="term" value="F:3'-5' exonuclease activity"/>
    <property type="evidence" value="ECO:0007669"/>
    <property type="project" value="InterPro"/>
</dbReference>
<dbReference type="EMBL" id="MF668286">
    <property type="protein sequence ID" value="ASZ74915.1"/>
    <property type="molecule type" value="Genomic_DNA"/>
</dbReference>